<evidence type="ECO:0000313" key="9">
    <source>
        <dbReference type="Proteomes" id="UP000245880"/>
    </source>
</evidence>
<dbReference type="Proteomes" id="UP000245880">
    <property type="component" value="Unassembled WGS sequence"/>
</dbReference>
<feature type="domain" description="Multidrug resistance protein MdtA-like beta-barrel" evidence="6">
    <location>
        <begin position="209"/>
        <end position="291"/>
    </location>
</feature>
<dbReference type="InterPro" id="IPR058626">
    <property type="entry name" value="MdtA-like_b-barrel"/>
</dbReference>
<keyword evidence="3" id="KW-0175">Coiled coil</keyword>
<dbReference type="Pfam" id="PF25917">
    <property type="entry name" value="BSH_RND"/>
    <property type="match status" value="1"/>
</dbReference>
<evidence type="ECO:0000256" key="2">
    <source>
        <dbReference type="ARBA" id="ARBA00009477"/>
    </source>
</evidence>
<evidence type="ECO:0000259" key="6">
    <source>
        <dbReference type="Pfam" id="PF25944"/>
    </source>
</evidence>
<accession>A0A316AI50</accession>
<dbReference type="GO" id="GO:0022857">
    <property type="term" value="F:transmembrane transporter activity"/>
    <property type="evidence" value="ECO:0007669"/>
    <property type="project" value="InterPro"/>
</dbReference>
<dbReference type="InterPro" id="IPR006143">
    <property type="entry name" value="RND_pump_MFP"/>
</dbReference>
<dbReference type="GO" id="GO:0005886">
    <property type="term" value="C:plasma membrane"/>
    <property type="evidence" value="ECO:0007669"/>
    <property type="project" value="TreeGrafter"/>
</dbReference>
<feature type="domain" description="Multidrug resistance protein MdtA-like barrel-sandwich hybrid" evidence="5">
    <location>
        <begin position="61"/>
        <end position="202"/>
    </location>
</feature>
<dbReference type="InterPro" id="IPR058624">
    <property type="entry name" value="MdtA-like_HH"/>
</dbReference>
<dbReference type="NCBIfam" id="TIGR01730">
    <property type="entry name" value="RND_mfp"/>
    <property type="match status" value="1"/>
</dbReference>
<dbReference type="InterPro" id="IPR058625">
    <property type="entry name" value="MdtA-like_BSH"/>
</dbReference>
<dbReference type="Gene3D" id="2.40.420.20">
    <property type="match status" value="1"/>
</dbReference>
<evidence type="ECO:0000313" key="8">
    <source>
        <dbReference type="EMBL" id="PWJ57425.1"/>
    </source>
</evidence>
<keyword evidence="9" id="KW-1185">Reference proteome</keyword>
<evidence type="ECO:0000259" key="5">
    <source>
        <dbReference type="Pfam" id="PF25917"/>
    </source>
</evidence>
<dbReference type="InterPro" id="IPR058627">
    <property type="entry name" value="MdtA-like_C"/>
</dbReference>
<dbReference type="Gene3D" id="2.40.50.100">
    <property type="match status" value="1"/>
</dbReference>
<comment type="similarity">
    <text evidence="2">Belongs to the membrane fusion protein (MFP) (TC 8.A.1) family.</text>
</comment>
<dbReference type="GO" id="GO:0046677">
    <property type="term" value="P:response to antibiotic"/>
    <property type="evidence" value="ECO:0007669"/>
    <property type="project" value="TreeGrafter"/>
</dbReference>
<dbReference type="SUPFAM" id="SSF111369">
    <property type="entry name" value="HlyD-like secretion proteins"/>
    <property type="match status" value="1"/>
</dbReference>
<dbReference type="Gene3D" id="1.10.287.470">
    <property type="entry name" value="Helix hairpin bin"/>
    <property type="match status" value="1"/>
</dbReference>
<dbReference type="Pfam" id="PF25876">
    <property type="entry name" value="HH_MFP_RND"/>
    <property type="match status" value="1"/>
</dbReference>
<evidence type="ECO:0000256" key="3">
    <source>
        <dbReference type="SAM" id="Coils"/>
    </source>
</evidence>
<evidence type="ECO:0000259" key="7">
    <source>
        <dbReference type="Pfam" id="PF25967"/>
    </source>
</evidence>
<gene>
    <name evidence="8" type="ORF">CLV98_107133</name>
</gene>
<comment type="subcellular location">
    <subcellularLocation>
        <location evidence="1">Cell envelope</location>
    </subcellularLocation>
</comment>
<organism evidence="8 9">
    <name type="scientific">Dyadobacter jejuensis</name>
    <dbReference type="NCBI Taxonomy" id="1082580"/>
    <lineage>
        <taxon>Bacteria</taxon>
        <taxon>Pseudomonadati</taxon>
        <taxon>Bacteroidota</taxon>
        <taxon>Cytophagia</taxon>
        <taxon>Cytophagales</taxon>
        <taxon>Spirosomataceae</taxon>
        <taxon>Dyadobacter</taxon>
    </lineage>
</organism>
<dbReference type="PANTHER" id="PTHR30158">
    <property type="entry name" value="ACRA/E-RELATED COMPONENT OF DRUG EFFLUX TRANSPORTER"/>
    <property type="match status" value="1"/>
</dbReference>
<protein>
    <submittedName>
        <fullName evidence="8">Membrane fusion protein (Multidrug efflux system)</fullName>
    </submittedName>
</protein>
<comment type="caution">
    <text evidence="8">The sequence shown here is derived from an EMBL/GenBank/DDBJ whole genome shotgun (WGS) entry which is preliminary data.</text>
</comment>
<dbReference type="OrthoDB" id="9801814at2"/>
<sequence length="377" mass="40869">MLPQLRPLLASAILMVVLWSCGQKEQQKPTQPQEIPVTVMDVNTQTATYQDQYPGTVIALNEVELRPQVSGFISGVHFKDGARVKKGQLLYSIDAQLYAANYDQAVAALHVQEANLARAQKDADRYHALAENDAVATQLVDNAEAALEVARKQTEAAKANIKAVQTNVRYTKVVAPFSGTIGISQVKPGSPVTAGQTLLNTVSTDSQLAVDFNVDQKEIYRFTQLIQDNKAADSTFTLAFGKQVYPYPGKIALLDRAVDSQTGTIKVRLTFPNPANTLRAGMTGNVLVRSDTNNNAVVIPNKAVTEQLGEFFVYVIADSSKVSQRRIETGRVIGSNIIVEEGLNKGDKIVVEGVQNLKEGSKVSIQANKASNLAKTK</sequence>
<reference evidence="8 9" key="1">
    <citation type="submission" date="2018-03" db="EMBL/GenBank/DDBJ databases">
        <title>Genomic Encyclopedia of Archaeal and Bacterial Type Strains, Phase II (KMG-II): from individual species to whole genera.</title>
        <authorList>
            <person name="Goeker M."/>
        </authorList>
    </citation>
    <scope>NUCLEOTIDE SEQUENCE [LARGE SCALE GENOMIC DNA]</scope>
    <source>
        <strain evidence="8 9">DSM 100346</strain>
    </source>
</reference>
<name>A0A316AI50_9BACT</name>
<evidence type="ECO:0000259" key="4">
    <source>
        <dbReference type="Pfam" id="PF25876"/>
    </source>
</evidence>
<dbReference type="EMBL" id="QGDT01000007">
    <property type="protein sequence ID" value="PWJ57425.1"/>
    <property type="molecule type" value="Genomic_DNA"/>
</dbReference>
<feature type="domain" description="Multidrug resistance protein MdtA-like alpha-helical hairpin" evidence="4">
    <location>
        <begin position="102"/>
        <end position="171"/>
    </location>
</feature>
<dbReference type="Pfam" id="PF25944">
    <property type="entry name" value="Beta-barrel_RND"/>
    <property type="match status" value="1"/>
</dbReference>
<dbReference type="AlphaFoldDB" id="A0A316AI50"/>
<feature type="coiled-coil region" evidence="3">
    <location>
        <begin position="102"/>
        <end position="167"/>
    </location>
</feature>
<proteinExistence type="inferred from homology"/>
<evidence type="ECO:0000256" key="1">
    <source>
        <dbReference type="ARBA" id="ARBA00004196"/>
    </source>
</evidence>
<dbReference type="Gene3D" id="2.40.30.170">
    <property type="match status" value="1"/>
</dbReference>
<feature type="domain" description="Multidrug resistance protein MdtA-like C-terminal permuted SH3" evidence="7">
    <location>
        <begin position="295"/>
        <end position="355"/>
    </location>
</feature>
<dbReference type="Pfam" id="PF25967">
    <property type="entry name" value="RND-MFP_C"/>
    <property type="match status" value="1"/>
</dbReference>
<dbReference type="GO" id="GO:0030313">
    <property type="term" value="C:cell envelope"/>
    <property type="evidence" value="ECO:0007669"/>
    <property type="project" value="UniProtKB-SubCell"/>
</dbReference>